<dbReference type="CDD" id="cd01335">
    <property type="entry name" value="Radical_SAM"/>
    <property type="match status" value="1"/>
</dbReference>
<dbReference type="SUPFAM" id="SSF102114">
    <property type="entry name" value="Radical SAM enzymes"/>
    <property type="match status" value="1"/>
</dbReference>
<evidence type="ECO:0000259" key="5">
    <source>
        <dbReference type="Pfam" id="PF04055"/>
    </source>
</evidence>
<dbReference type="GO" id="GO:0046872">
    <property type="term" value="F:metal ion binding"/>
    <property type="evidence" value="ECO:0007669"/>
    <property type="project" value="UniProtKB-KW"/>
</dbReference>
<evidence type="ECO:0000256" key="4">
    <source>
        <dbReference type="ARBA" id="ARBA00023014"/>
    </source>
</evidence>
<dbReference type="Pfam" id="PF04055">
    <property type="entry name" value="Radical_SAM"/>
    <property type="match status" value="1"/>
</dbReference>
<comment type="caution">
    <text evidence="6">The sequence shown here is derived from an EMBL/GenBank/DDBJ whole genome shotgun (WGS) entry which is preliminary data.</text>
</comment>
<dbReference type="InterPro" id="IPR058240">
    <property type="entry name" value="rSAM_sf"/>
</dbReference>
<dbReference type="InterPro" id="IPR007197">
    <property type="entry name" value="rSAM"/>
</dbReference>
<organism evidence="6">
    <name type="scientific">marine sediment metagenome</name>
    <dbReference type="NCBI Taxonomy" id="412755"/>
    <lineage>
        <taxon>unclassified sequences</taxon>
        <taxon>metagenomes</taxon>
        <taxon>ecological metagenomes</taxon>
    </lineage>
</organism>
<keyword evidence="4" id="KW-0411">Iron-sulfur</keyword>
<dbReference type="GO" id="GO:0003824">
    <property type="term" value="F:catalytic activity"/>
    <property type="evidence" value="ECO:0007669"/>
    <property type="project" value="InterPro"/>
</dbReference>
<evidence type="ECO:0000313" key="6">
    <source>
        <dbReference type="EMBL" id="GAI26520.1"/>
    </source>
</evidence>
<feature type="domain" description="Radical SAM core" evidence="5">
    <location>
        <begin position="7"/>
        <end position="134"/>
    </location>
</feature>
<dbReference type="EMBL" id="BARV01017719">
    <property type="protein sequence ID" value="GAI26520.1"/>
    <property type="molecule type" value="Genomic_DNA"/>
</dbReference>
<accession>X1NIC0</accession>
<keyword evidence="2" id="KW-0479">Metal-binding</keyword>
<dbReference type="AlphaFoldDB" id="X1NIC0"/>
<gene>
    <name evidence="6" type="ORF">S06H3_30126</name>
</gene>
<evidence type="ECO:0000256" key="1">
    <source>
        <dbReference type="ARBA" id="ARBA00022691"/>
    </source>
</evidence>
<dbReference type="PANTHER" id="PTHR11228:SF7">
    <property type="entry name" value="PQQA PEPTIDE CYCLASE"/>
    <property type="match status" value="1"/>
</dbReference>
<reference evidence="6" key="1">
    <citation type="journal article" date="2014" name="Front. Microbiol.">
        <title>High frequency of phylogenetically diverse reductive dehalogenase-homologous genes in deep subseafloor sedimentary metagenomes.</title>
        <authorList>
            <person name="Kawai M."/>
            <person name="Futagami T."/>
            <person name="Toyoda A."/>
            <person name="Takaki Y."/>
            <person name="Nishi S."/>
            <person name="Hori S."/>
            <person name="Arai W."/>
            <person name="Tsubouchi T."/>
            <person name="Morono Y."/>
            <person name="Uchiyama I."/>
            <person name="Ito T."/>
            <person name="Fujiyama A."/>
            <person name="Inagaki F."/>
            <person name="Takami H."/>
        </authorList>
    </citation>
    <scope>NUCLEOTIDE SEQUENCE</scope>
    <source>
        <strain evidence="6">Expedition CK06-06</strain>
    </source>
</reference>
<keyword evidence="3" id="KW-0408">Iron</keyword>
<dbReference type="PANTHER" id="PTHR11228">
    <property type="entry name" value="RADICAL SAM DOMAIN PROTEIN"/>
    <property type="match status" value="1"/>
</dbReference>
<name>X1NIC0_9ZZZZ</name>
<sequence>MNWGWREKTPASMPEGHLLKLAGFAKEWGQAAVCYGGGEATLHPDTVPFFYYLKNNGIQLGTTTNGGSHLTDEKIKAMAECSTWVGVSVDAGEAEIYSQIHGVDKAEFGKVLNNIERLSKMGADVTYKMLIHPVMIHTIYQAAKTAKALGATGLLMRPVGWINVARTKGQPPLDFKPKLP</sequence>
<dbReference type="InterPro" id="IPR013785">
    <property type="entry name" value="Aldolase_TIM"/>
</dbReference>
<dbReference type="Gene3D" id="3.20.20.70">
    <property type="entry name" value="Aldolase class I"/>
    <property type="match status" value="1"/>
</dbReference>
<evidence type="ECO:0000256" key="2">
    <source>
        <dbReference type="ARBA" id="ARBA00022723"/>
    </source>
</evidence>
<dbReference type="InterPro" id="IPR050377">
    <property type="entry name" value="Radical_SAM_PqqE_MftC-like"/>
</dbReference>
<protein>
    <recommendedName>
        <fullName evidence="5">Radical SAM core domain-containing protein</fullName>
    </recommendedName>
</protein>
<feature type="non-terminal residue" evidence="6">
    <location>
        <position position="180"/>
    </location>
</feature>
<keyword evidence="1" id="KW-0949">S-adenosyl-L-methionine</keyword>
<evidence type="ECO:0000256" key="3">
    <source>
        <dbReference type="ARBA" id="ARBA00023004"/>
    </source>
</evidence>
<dbReference type="GO" id="GO:0051536">
    <property type="term" value="F:iron-sulfur cluster binding"/>
    <property type="evidence" value="ECO:0007669"/>
    <property type="project" value="UniProtKB-KW"/>
</dbReference>
<proteinExistence type="predicted"/>